<dbReference type="InterPro" id="IPR039426">
    <property type="entry name" value="TonB-dep_rcpt-like"/>
</dbReference>
<dbReference type="EMBL" id="AGFM01000015">
    <property type="protein sequence ID" value="EHJ61794.1"/>
    <property type="molecule type" value="Genomic_DNA"/>
</dbReference>
<dbReference type="PANTHER" id="PTHR32552:SF81">
    <property type="entry name" value="TONB-DEPENDENT OUTER MEMBRANE RECEPTOR"/>
    <property type="match status" value="1"/>
</dbReference>
<evidence type="ECO:0000259" key="14">
    <source>
        <dbReference type="Pfam" id="PF00593"/>
    </source>
</evidence>
<evidence type="ECO:0000256" key="2">
    <source>
        <dbReference type="ARBA" id="ARBA00022448"/>
    </source>
</evidence>
<dbReference type="InterPro" id="IPR000531">
    <property type="entry name" value="Beta-barrel_TonB"/>
</dbReference>
<evidence type="ECO:0000313" key="17">
    <source>
        <dbReference type="Proteomes" id="UP000004030"/>
    </source>
</evidence>
<comment type="caution">
    <text evidence="16">The sequence shown here is derived from an EMBL/GenBank/DDBJ whole genome shotgun (WGS) entry which is preliminary data.</text>
</comment>
<dbReference type="AlphaFoldDB" id="G6EA79"/>
<feature type="domain" description="TonB-dependent receptor-like beta-barrel" evidence="14">
    <location>
        <begin position="215"/>
        <end position="752"/>
    </location>
</feature>
<keyword evidence="16" id="KW-0675">Receptor</keyword>
<dbReference type="PANTHER" id="PTHR32552">
    <property type="entry name" value="FERRICHROME IRON RECEPTOR-RELATED"/>
    <property type="match status" value="1"/>
</dbReference>
<keyword evidence="10 11" id="KW-0998">Cell outer membrane</keyword>
<evidence type="ECO:0000256" key="11">
    <source>
        <dbReference type="PROSITE-ProRule" id="PRU01360"/>
    </source>
</evidence>
<dbReference type="Pfam" id="PF07715">
    <property type="entry name" value="Plug"/>
    <property type="match status" value="1"/>
</dbReference>
<dbReference type="STRING" id="1088721.JI59_13855"/>
<keyword evidence="9 11" id="KW-0472">Membrane</keyword>
<dbReference type="PATRIC" id="fig|1088721.3.peg.1234"/>
<dbReference type="RefSeq" id="WP_007012165.1">
    <property type="nucleotide sequence ID" value="NZ_AGFM01000015.1"/>
</dbReference>
<keyword evidence="7" id="KW-0406">Ion transport</keyword>
<evidence type="ECO:0000256" key="9">
    <source>
        <dbReference type="ARBA" id="ARBA00023136"/>
    </source>
</evidence>
<comment type="similarity">
    <text evidence="11 12">Belongs to the TonB-dependent receptor family.</text>
</comment>
<protein>
    <submittedName>
        <fullName evidence="16">TonB-dependent receptor</fullName>
    </submittedName>
</protein>
<dbReference type="Gene3D" id="2.40.170.20">
    <property type="entry name" value="TonB-dependent receptor, beta-barrel domain"/>
    <property type="match status" value="1"/>
</dbReference>
<keyword evidence="4" id="KW-0410">Iron transport</keyword>
<evidence type="ECO:0000256" key="1">
    <source>
        <dbReference type="ARBA" id="ARBA00004571"/>
    </source>
</evidence>
<evidence type="ECO:0000256" key="7">
    <source>
        <dbReference type="ARBA" id="ARBA00023065"/>
    </source>
</evidence>
<keyword evidence="6" id="KW-0408">Iron</keyword>
<name>G6EA79_9SPHN</name>
<dbReference type="GO" id="GO:0009279">
    <property type="term" value="C:cell outer membrane"/>
    <property type="evidence" value="ECO:0007669"/>
    <property type="project" value="UniProtKB-SubCell"/>
</dbReference>
<reference evidence="16 17" key="1">
    <citation type="journal article" date="2012" name="J. Bacteriol.">
        <title>Genome sequence of benzo(a)pyrene-degrading bacterium Novosphingobium pentaromativorans US6-1.</title>
        <authorList>
            <person name="Luo Y.R."/>
            <person name="Kang S.G."/>
            <person name="Kim S.J."/>
            <person name="Kim M.R."/>
            <person name="Li N."/>
            <person name="Lee J.H."/>
            <person name="Kwon K.K."/>
        </authorList>
    </citation>
    <scope>NUCLEOTIDE SEQUENCE [LARGE SCALE GENOMIC DNA]</scope>
    <source>
        <strain evidence="16 17">US6-1</strain>
    </source>
</reference>
<keyword evidence="17" id="KW-1185">Reference proteome</keyword>
<accession>G6EA79</accession>
<gene>
    <name evidence="16" type="ORF">NSU_1250</name>
</gene>
<evidence type="ECO:0000256" key="10">
    <source>
        <dbReference type="ARBA" id="ARBA00023237"/>
    </source>
</evidence>
<dbReference type="InterPro" id="IPR036942">
    <property type="entry name" value="Beta-barrel_TonB_sf"/>
</dbReference>
<feature type="signal peptide" evidence="13">
    <location>
        <begin position="1"/>
        <end position="45"/>
    </location>
</feature>
<dbReference type="Proteomes" id="UP000004030">
    <property type="component" value="Unassembled WGS sequence"/>
</dbReference>
<dbReference type="CDD" id="cd01347">
    <property type="entry name" value="ligand_gated_channel"/>
    <property type="match status" value="1"/>
</dbReference>
<keyword evidence="8 12" id="KW-0798">TonB box</keyword>
<proteinExistence type="inferred from homology"/>
<dbReference type="PROSITE" id="PS52016">
    <property type="entry name" value="TONB_DEPENDENT_REC_3"/>
    <property type="match status" value="1"/>
</dbReference>
<comment type="subcellular location">
    <subcellularLocation>
        <location evidence="1 11">Cell outer membrane</location>
        <topology evidence="1 11">Multi-pass membrane protein</topology>
    </subcellularLocation>
</comment>
<dbReference type="GO" id="GO:0006826">
    <property type="term" value="P:iron ion transport"/>
    <property type="evidence" value="ECO:0007669"/>
    <property type="project" value="UniProtKB-KW"/>
</dbReference>
<evidence type="ECO:0000256" key="8">
    <source>
        <dbReference type="ARBA" id="ARBA00023077"/>
    </source>
</evidence>
<dbReference type="eggNOG" id="COG4773">
    <property type="taxonomic scope" value="Bacteria"/>
</dbReference>
<dbReference type="InterPro" id="IPR012910">
    <property type="entry name" value="Plug_dom"/>
</dbReference>
<keyword evidence="2 11" id="KW-0813">Transport</keyword>
<dbReference type="SUPFAM" id="SSF56935">
    <property type="entry name" value="Porins"/>
    <property type="match status" value="1"/>
</dbReference>
<keyword evidence="13" id="KW-0732">Signal</keyword>
<feature type="chain" id="PRO_5003487870" evidence="13">
    <location>
        <begin position="46"/>
        <end position="791"/>
    </location>
</feature>
<evidence type="ECO:0000256" key="13">
    <source>
        <dbReference type="SAM" id="SignalP"/>
    </source>
</evidence>
<evidence type="ECO:0000256" key="3">
    <source>
        <dbReference type="ARBA" id="ARBA00022452"/>
    </source>
</evidence>
<evidence type="ECO:0000313" key="16">
    <source>
        <dbReference type="EMBL" id="EHJ61794.1"/>
    </source>
</evidence>
<evidence type="ECO:0000259" key="15">
    <source>
        <dbReference type="Pfam" id="PF07715"/>
    </source>
</evidence>
<evidence type="ECO:0000256" key="4">
    <source>
        <dbReference type="ARBA" id="ARBA00022496"/>
    </source>
</evidence>
<evidence type="ECO:0000256" key="12">
    <source>
        <dbReference type="RuleBase" id="RU003357"/>
    </source>
</evidence>
<keyword evidence="3 11" id="KW-1134">Transmembrane beta strand</keyword>
<feature type="domain" description="TonB-dependent receptor plug" evidence="15">
    <location>
        <begin position="72"/>
        <end position="177"/>
    </location>
</feature>
<organism evidence="16 17">
    <name type="scientific">Novosphingobium pentaromativorans US6-1</name>
    <dbReference type="NCBI Taxonomy" id="1088721"/>
    <lineage>
        <taxon>Bacteria</taxon>
        <taxon>Pseudomonadati</taxon>
        <taxon>Pseudomonadota</taxon>
        <taxon>Alphaproteobacteria</taxon>
        <taxon>Sphingomonadales</taxon>
        <taxon>Sphingomonadaceae</taxon>
        <taxon>Novosphingobium</taxon>
    </lineage>
</organism>
<evidence type="ECO:0000256" key="6">
    <source>
        <dbReference type="ARBA" id="ARBA00023004"/>
    </source>
</evidence>
<keyword evidence="5 11" id="KW-0812">Transmembrane</keyword>
<evidence type="ECO:0000256" key="5">
    <source>
        <dbReference type="ARBA" id="ARBA00022692"/>
    </source>
</evidence>
<dbReference type="Pfam" id="PF00593">
    <property type="entry name" value="TonB_dep_Rec_b-barrel"/>
    <property type="match status" value="1"/>
</dbReference>
<sequence length="791" mass="84756">MSRFAEELIFVGLAGQRSAGSVFRSKKASVLAAVGLVAMACPAHAQNVAPEAEKATQGLDIIVTATRREARAQDIPIAVSAYSAQDIAKANYRNPGDLQYVSPSVQVSTSGGSGFTVRGVGTNSFNAASEQTVGMVIDGIVYGFVDDIGADFSDIARVEVLRGPQGTQFGKNASAGVVNIMTERPTTDRIYGVGHFSYGSFNDTNASARLNLPLSDDLAMMVVGSYQNRDGWVYNPVKDKDEGDTHQYGVKAKFQWTPSPDFDAFVSIDYRNNYTSPNFLSTYRSLGIGNGAIPPGFGILDYGIVPGPENTQAGISSDAFRRTKTGGVSLEANLHLGDYTLTSLTAYRELNRNIYRTLGGTPIVFAEGPLKDENNQVSQELRLVSPTGGPVEFVGGLYYYRRHGKSAGLLAGDFGGLASLFYGEGARIADSGGEDHTRNTVTSFASYVDGRVSLTDKLKLIGGARLTYDKSSAHLSTVAVPDVYGPFGPVLNPAGSAKTDNTDFSWRIGAQYEFSPEVMVYATATRGYKGPLALPVAGSTPRIVAPETVRAYEAGIKSTLLDQRLLFNLTLFTQKFRNFQTSVLDTSLVPPQFVISNAGGMRSRGVELSVSARPVPALTFTADGTFQDAKFTDFRASCYSEYEPIGLPVTTDPDARGACYTVPGTSDSYIQAAGDPLPNASRWNVSLSAAYDQDLGDELKFDAVARYVYRSAFYTNGVDPNTRIGGYGIVNANIGLGAQDDSWRVGVFARNLFNTYYVAAIETGIFDTGGLTNVISPEARRTLGVVLDGRF</sequence>